<name>A0A5B6X0L4_9ROSI</name>
<proteinExistence type="predicted"/>
<gene>
    <name evidence="1" type="ORF">EPI10_031153</name>
</gene>
<dbReference type="EMBL" id="SMMG02000001">
    <property type="protein sequence ID" value="KAA3487318.1"/>
    <property type="molecule type" value="Genomic_DNA"/>
</dbReference>
<dbReference type="AlphaFoldDB" id="A0A5B6X0L4"/>
<accession>A0A5B6X0L4</accession>
<comment type="caution">
    <text evidence="1">The sequence shown here is derived from an EMBL/GenBank/DDBJ whole genome shotgun (WGS) entry which is preliminary data.</text>
</comment>
<dbReference type="Proteomes" id="UP000325315">
    <property type="component" value="Unassembled WGS sequence"/>
</dbReference>
<protein>
    <submittedName>
        <fullName evidence="1">Integrase-like protein</fullName>
    </submittedName>
</protein>
<evidence type="ECO:0000313" key="2">
    <source>
        <dbReference type="Proteomes" id="UP000325315"/>
    </source>
</evidence>
<keyword evidence="2" id="KW-1185">Reference proteome</keyword>
<organism evidence="1 2">
    <name type="scientific">Gossypium australe</name>
    <dbReference type="NCBI Taxonomy" id="47621"/>
    <lineage>
        <taxon>Eukaryota</taxon>
        <taxon>Viridiplantae</taxon>
        <taxon>Streptophyta</taxon>
        <taxon>Embryophyta</taxon>
        <taxon>Tracheophyta</taxon>
        <taxon>Spermatophyta</taxon>
        <taxon>Magnoliopsida</taxon>
        <taxon>eudicotyledons</taxon>
        <taxon>Gunneridae</taxon>
        <taxon>Pentapetalae</taxon>
        <taxon>rosids</taxon>
        <taxon>malvids</taxon>
        <taxon>Malvales</taxon>
        <taxon>Malvaceae</taxon>
        <taxon>Malvoideae</taxon>
        <taxon>Gossypium</taxon>
    </lineage>
</organism>
<evidence type="ECO:0000313" key="1">
    <source>
        <dbReference type="EMBL" id="KAA3487318.1"/>
    </source>
</evidence>
<sequence>MIQDTLQFRGNMMEDPNQHLKWFLQLPDTFKYNEVSNDAIRLWLFPFSLDQVQSQHRMIQLKSFYINSFHQHNHPSQMRYYKIQAD</sequence>
<dbReference type="OrthoDB" id="1740797at2759"/>
<reference evidence="2" key="1">
    <citation type="journal article" date="2019" name="Plant Biotechnol. J.">
        <title>Genome sequencing of the Australian wild diploid species Gossypium australe highlights disease resistance and delayed gland morphogenesis.</title>
        <authorList>
            <person name="Cai Y."/>
            <person name="Cai X."/>
            <person name="Wang Q."/>
            <person name="Wang P."/>
            <person name="Zhang Y."/>
            <person name="Cai C."/>
            <person name="Xu Y."/>
            <person name="Wang K."/>
            <person name="Zhou Z."/>
            <person name="Wang C."/>
            <person name="Geng S."/>
            <person name="Li B."/>
            <person name="Dong Q."/>
            <person name="Hou Y."/>
            <person name="Wang H."/>
            <person name="Ai P."/>
            <person name="Liu Z."/>
            <person name="Yi F."/>
            <person name="Sun M."/>
            <person name="An G."/>
            <person name="Cheng J."/>
            <person name="Zhang Y."/>
            <person name="Shi Q."/>
            <person name="Xie Y."/>
            <person name="Shi X."/>
            <person name="Chang Y."/>
            <person name="Huang F."/>
            <person name="Chen Y."/>
            <person name="Hong S."/>
            <person name="Mi L."/>
            <person name="Sun Q."/>
            <person name="Zhang L."/>
            <person name="Zhou B."/>
            <person name="Peng R."/>
            <person name="Zhang X."/>
            <person name="Liu F."/>
        </authorList>
    </citation>
    <scope>NUCLEOTIDE SEQUENCE [LARGE SCALE GENOMIC DNA]</scope>
    <source>
        <strain evidence="2">cv. PA1801</strain>
    </source>
</reference>